<accession>A0AAV4XF19</accession>
<organism evidence="1 2">
    <name type="scientific">Caerostris extrusa</name>
    <name type="common">Bark spider</name>
    <name type="synonym">Caerostris bankana</name>
    <dbReference type="NCBI Taxonomy" id="172846"/>
    <lineage>
        <taxon>Eukaryota</taxon>
        <taxon>Metazoa</taxon>
        <taxon>Ecdysozoa</taxon>
        <taxon>Arthropoda</taxon>
        <taxon>Chelicerata</taxon>
        <taxon>Arachnida</taxon>
        <taxon>Araneae</taxon>
        <taxon>Araneomorphae</taxon>
        <taxon>Entelegynae</taxon>
        <taxon>Araneoidea</taxon>
        <taxon>Araneidae</taxon>
        <taxon>Caerostris</taxon>
    </lineage>
</organism>
<reference evidence="1 2" key="1">
    <citation type="submission" date="2021-06" db="EMBL/GenBank/DDBJ databases">
        <title>Caerostris extrusa draft genome.</title>
        <authorList>
            <person name="Kono N."/>
            <person name="Arakawa K."/>
        </authorList>
    </citation>
    <scope>NUCLEOTIDE SEQUENCE [LARGE SCALE GENOMIC DNA]</scope>
</reference>
<evidence type="ECO:0000313" key="2">
    <source>
        <dbReference type="Proteomes" id="UP001054945"/>
    </source>
</evidence>
<dbReference type="EMBL" id="BPLR01017676">
    <property type="protein sequence ID" value="GIY93536.1"/>
    <property type="molecule type" value="Genomic_DNA"/>
</dbReference>
<evidence type="ECO:0000313" key="1">
    <source>
        <dbReference type="EMBL" id="GIY93536.1"/>
    </source>
</evidence>
<dbReference type="AlphaFoldDB" id="A0AAV4XF19"/>
<comment type="caution">
    <text evidence="1">The sequence shown here is derived from an EMBL/GenBank/DDBJ whole genome shotgun (WGS) entry which is preliminary data.</text>
</comment>
<proteinExistence type="predicted"/>
<keyword evidence="2" id="KW-1185">Reference proteome</keyword>
<gene>
    <name evidence="1" type="ORF">CEXT_336501</name>
</gene>
<sequence>MPQQNIFPLLLCFPTPTDRENKLAIVDLFTTETLHQHNILILRDDVRHVCLTLSEFAGLKALCFNYQPLKEAGCEKAPGKRSFSALKRPQNRILTHALVAGKIDWREVGDARLFKAMT</sequence>
<dbReference type="Proteomes" id="UP001054945">
    <property type="component" value="Unassembled WGS sequence"/>
</dbReference>
<protein>
    <submittedName>
        <fullName evidence="1">Uncharacterized protein</fullName>
    </submittedName>
</protein>
<name>A0AAV4XF19_CAEEX</name>